<comment type="subcellular location">
    <subcellularLocation>
        <location evidence="1">Cytoplasm</location>
    </subcellularLocation>
</comment>
<dbReference type="GO" id="GO:0009164">
    <property type="term" value="P:nucleoside catabolic process"/>
    <property type="evidence" value="ECO:0007669"/>
    <property type="project" value="UniProtKB-ARBA"/>
</dbReference>
<evidence type="ECO:0000256" key="5">
    <source>
        <dbReference type="ARBA" id="ARBA00021980"/>
    </source>
</evidence>
<dbReference type="GO" id="GO:0005829">
    <property type="term" value="C:cytosol"/>
    <property type="evidence" value="ECO:0007669"/>
    <property type="project" value="TreeGrafter"/>
</dbReference>
<dbReference type="InterPro" id="IPR000845">
    <property type="entry name" value="Nucleoside_phosphorylase_d"/>
</dbReference>
<evidence type="ECO:0000256" key="3">
    <source>
        <dbReference type="ARBA" id="ARBA00010456"/>
    </source>
</evidence>
<dbReference type="GO" id="GO:0009166">
    <property type="term" value="P:nucleotide catabolic process"/>
    <property type="evidence" value="ECO:0007669"/>
    <property type="project" value="InterPro"/>
</dbReference>
<dbReference type="PROSITE" id="PS01232">
    <property type="entry name" value="PNP_UDP_1"/>
    <property type="match status" value="1"/>
</dbReference>
<evidence type="ECO:0000256" key="7">
    <source>
        <dbReference type="ARBA" id="ARBA00022676"/>
    </source>
</evidence>
<organism evidence="12 13">
    <name type="scientific">Fervidicoccus fontis (strain DSM 19380 / JCM 18336 / VKM B-2539 / Kam940)</name>
    <dbReference type="NCBI Taxonomy" id="1163730"/>
    <lineage>
        <taxon>Archaea</taxon>
        <taxon>Thermoproteota</taxon>
        <taxon>Thermoprotei</taxon>
        <taxon>Fervidicoccales</taxon>
        <taxon>Fervidicoccaceae</taxon>
        <taxon>Fervidicoccus</taxon>
    </lineage>
</organism>
<evidence type="ECO:0000313" key="12">
    <source>
        <dbReference type="EMBL" id="AFH42109.1"/>
    </source>
</evidence>
<dbReference type="GO" id="GO:0004850">
    <property type="term" value="F:uridine phosphorylase activity"/>
    <property type="evidence" value="ECO:0007669"/>
    <property type="project" value="UniProtKB-EC"/>
</dbReference>
<dbReference type="UniPathway" id="UPA00574">
    <property type="reaction ID" value="UER00633"/>
</dbReference>
<dbReference type="InParanoid" id="H9ZZF2"/>
<dbReference type="PANTHER" id="PTHR43691:SF13">
    <property type="entry name" value="URIDINE PHOSPHORYLASE"/>
    <property type="match status" value="1"/>
</dbReference>
<evidence type="ECO:0000313" key="13">
    <source>
        <dbReference type="Proteomes" id="UP000007391"/>
    </source>
</evidence>
<keyword evidence="13" id="KW-1185">Reference proteome</keyword>
<dbReference type="HOGENOM" id="CLU_068457_0_0_2"/>
<dbReference type="Proteomes" id="UP000007391">
    <property type="component" value="Chromosome"/>
</dbReference>
<dbReference type="PANTHER" id="PTHR43691">
    <property type="entry name" value="URIDINE PHOSPHORYLASE"/>
    <property type="match status" value="1"/>
</dbReference>
<evidence type="ECO:0000256" key="9">
    <source>
        <dbReference type="ARBA" id="ARBA00048447"/>
    </source>
</evidence>
<evidence type="ECO:0000256" key="4">
    <source>
        <dbReference type="ARBA" id="ARBA00011888"/>
    </source>
</evidence>
<dbReference type="NCBIfam" id="TIGR01718">
    <property type="entry name" value="Uridine-psphlse"/>
    <property type="match status" value="1"/>
</dbReference>
<protein>
    <recommendedName>
        <fullName evidence="5 10">Uridine phosphorylase</fullName>
        <ecNumber evidence="4 10">2.4.2.3</ecNumber>
    </recommendedName>
</protein>
<dbReference type="RefSeq" id="WP_014557258.1">
    <property type="nucleotide sequence ID" value="NC_017461.1"/>
</dbReference>
<evidence type="ECO:0000256" key="6">
    <source>
        <dbReference type="ARBA" id="ARBA00022490"/>
    </source>
</evidence>
<dbReference type="eggNOG" id="arCOG01324">
    <property type="taxonomic scope" value="Archaea"/>
</dbReference>
<dbReference type="EC" id="2.4.2.3" evidence="4 10"/>
<dbReference type="InterPro" id="IPR035994">
    <property type="entry name" value="Nucleoside_phosphorylase_sf"/>
</dbReference>
<keyword evidence="6" id="KW-0963">Cytoplasm</keyword>
<dbReference type="CDD" id="cd17767">
    <property type="entry name" value="UP_EcUdp-like"/>
    <property type="match status" value="1"/>
</dbReference>
<name>H9ZZF2_FERFK</name>
<proteinExistence type="inferred from homology"/>
<feature type="domain" description="Nucleoside phosphorylase" evidence="11">
    <location>
        <begin position="33"/>
        <end position="242"/>
    </location>
</feature>
<reference evidence="12 13" key="2">
    <citation type="journal article" date="2014" name="Extremophiles">
        <title>Analysis of the complete genome of Fervidococcus fontis confirms the distinct phylogenetic position of the order Fervidicoccales and suggests its environmental function.</title>
        <authorList>
            <person name="Lebedinsky A.V."/>
            <person name="Mardanov A.V."/>
            <person name="Kublanov I.V."/>
            <person name="Gumerov V.M."/>
            <person name="Beletsky A.V."/>
            <person name="Perevalova A.A."/>
            <person name="Bidzhieva S.Kh."/>
            <person name="Bonch-Osmolovskaya E.A."/>
            <person name="Skryabin K.G."/>
            <person name="Ravin N.V."/>
        </authorList>
    </citation>
    <scope>NUCLEOTIDE SEQUENCE [LARGE SCALE GENOMIC DNA]</scope>
    <source>
        <strain evidence="13">DSM 19380 / VKM B-2539 / Kam940</strain>
    </source>
</reference>
<evidence type="ECO:0000259" key="11">
    <source>
        <dbReference type="Pfam" id="PF01048"/>
    </source>
</evidence>
<dbReference type="AlphaFoldDB" id="H9ZZF2"/>
<dbReference type="InterPro" id="IPR018016">
    <property type="entry name" value="Nucleoside_phosphorylase_CS"/>
</dbReference>
<accession>H9ZZF2</accession>
<comment type="catalytic activity">
    <reaction evidence="9 10">
        <text>uridine + phosphate = alpha-D-ribose 1-phosphate + uracil</text>
        <dbReference type="Rhea" id="RHEA:24388"/>
        <dbReference type="ChEBI" id="CHEBI:16704"/>
        <dbReference type="ChEBI" id="CHEBI:17568"/>
        <dbReference type="ChEBI" id="CHEBI:43474"/>
        <dbReference type="ChEBI" id="CHEBI:57720"/>
        <dbReference type="EC" id="2.4.2.3"/>
    </reaction>
</comment>
<reference evidence="13" key="1">
    <citation type="submission" date="2012-03" db="EMBL/GenBank/DDBJ databases">
        <title>Fervidicoccus fontis complete genome analysis confirms its distinct phylogenetic position and predicts its environmental function.</title>
        <authorList>
            <person name="Lebedinsky A.V."/>
            <person name="Mardanov A.V."/>
            <person name="Gumerov V.M."/>
            <person name="Beletsky A.V."/>
            <person name="Kublanov I.V."/>
            <person name="Perevalova A.A."/>
            <person name="Bonch-Osmolovskaya E.A."/>
            <person name="Ravin N.V."/>
            <person name="Skryabin K.G."/>
        </authorList>
    </citation>
    <scope>NUCLEOTIDE SEQUENCE [LARGE SCALE GENOMIC DNA]</scope>
    <source>
        <strain evidence="13">DSM 19380 / VKM B-2539 / Kam940</strain>
    </source>
</reference>
<sequence>MNSLEGGKIKADSPTTDGRKLYHLGISQGDVARYVLLPGDPERSELIAKTWDEWRFVARHREYVTYSGKYKGAEISVTSTGIGGPSAAIAVEELLRAGADTFIRVGTTGAIKGEIEIGDLIISSGAVRLDGTSKQYAIPEYPAVSSYEVLLALVEAAESLNKRYWVGITASTDSFYLGQGRPGYKNFMNSWAKSIISELKSLNVLNFEMEASTIFTMANIYGARASSICAVIANRVTNEFVPNAGVDDAVKVADEAVKILSEWDELKRNSGKRSFYPSLLLKDKMRL</sequence>
<dbReference type="EMBL" id="CP003423">
    <property type="protein sequence ID" value="AFH42109.1"/>
    <property type="molecule type" value="Genomic_DNA"/>
</dbReference>
<dbReference type="InterPro" id="IPR010058">
    <property type="entry name" value="Uridine_phosphorylase"/>
</dbReference>
<evidence type="ECO:0000256" key="2">
    <source>
        <dbReference type="ARBA" id="ARBA00004825"/>
    </source>
</evidence>
<gene>
    <name evidence="12" type="ordered locus">FFONT_0117</name>
</gene>
<comment type="pathway">
    <text evidence="2 10">Pyrimidine metabolism; UMP biosynthesis via salvage pathway; uracil from uridine (phosphorylase route): step 1/1.</text>
</comment>
<evidence type="ECO:0000256" key="1">
    <source>
        <dbReference type="ARBA" id="ARBA00004496"/>
    </source>
</evidence>
<evidence type="ECO:0000256" key="10">
    <source>
        <dbReference type="RuleBase" id="RU361131"/>
    </source>
</evidence>
<dbReference type="STRING" id="1163730.FFONT_0117"/>
<keyword evidence="8 10" id="KW-0808">Transferase</keyword>
<dbReference type="Pfam" id="PF01048">
    <property type="entry name" value="PNP_UDP_1"/>
    <property type="match status" value="1"/>
</dbReference>
<dbReference type="Gene3D" id="3.40.50.1580">
    <property type="entry name" value="Nucleoside phosphorylase domain"/>
    <property type="match status" value="1"/>
</dbReference>
<dbReference type="KEGG" id="ffo:FFONT_0117"/>
<dbReference type="GeneID" id="12449180"/>
<evidence type="ECO:0000256" key="8">
    <source>
        <dbReference type="ARBA" id="ARBA00022679"/>
    </source>
</evidence>
<keyword evidence="7 10" id="KW-0328">Glycosyltransferase</keyword>
<comment type="similarity">
    <text evidence="3 10">Belongs to the PNP/UDP phosphorylase family.</text>
</comment>
<dbReference type="GO" id="GO:0044206">
    <property type="term" value="P:UMP salvage"/>
    <property type="evidence" value="ECO:0007669"/>
    <property type="project" value="UniProtKB-UniPathway"/>
</dbReference>
<dbReference type="SUPFAM" id="SSF53167">
    <property type="entry name" value="Purine and uridine phosphorylases"/>
    <property type="match status" value="1"/>
</dbReference>